<dbReference type="EMBL" id="RJKE01000001">
    <property type="protein sequence ID" value="ROO82778.1"/>
    <property type="molecule type" value="Genomic_DNA"/>
</dbReference>
<keyword evidence="2" id="KW-0808">Transferase</keyword>
<dbReference type="Gene3D" id="3.30.420.40">
    <property type="match status" value="2"/>
</dbReference>
<dbReference type="GO" id="GO:0016301">
    <property type="term" value="F:kinase activity"/>
    <property type="evidence" value="ECO:0007669"/>
    <property type="project" value="UniProtKB-KW"/>
</dbReference>
<dbReference type="InterPro" id="IPR043129">
    <property type="entry name" value="ATPase_NBD"/>
</dbReference>
<dbReference type="AlphaFoldDB" id="A0A3N1CPX8"/>
<dbReference type="InterPro" id="IPR000600">
    <property type="entry name" value="ROK"/>
</dbReference>
<accession>A0A3N1CPX8</accession>
<comment type="similarity">
    <text evidence="1">Belongs to the ROK (NagC/XylR) family.</text>
</comment>
<comment type="caution">
    <text evidence="2">The sequence shown here is derived from an EMBL/GenBank/DDBJ whole genome shotgun (WGS) entry which is preliminary data.</text>
</comment>
<organism evidence="2 3">
    <name type="scientific">Actinocorallia herbida</name>
    <dbReference type="NCBI Taxonomy" id="58109"/>
    <lineage>
        <taxon>Bacteria</taxon>
        <taxon>Bacillati</taxon>
        <taxon>Actinomycetota</taxon>
        <taxon>Actinomycetes</taxon>
        <taxon>Streptosporangiales</taxon>
        <taxon>Thermomonosporaceae</taxon>
        <taxon>Actinocorallia</taxon>
    </lineage>
</organism>
<dbReference type="SUPFAM" id="SSF53067">
    <property type="entry name" value="Actin-like ATPase domain"/>
    <property type="match status" value="1"/>
</dbReference>
<proteinExistence type="inferred from homology"/>
<sequence>MGDERVLAIDIGGTKMAVGIVDPGGRVESYERAETPKVDAEGLWRLVEALLDKLPETNLVGVGVGCGGPMQWPAGEVSPLNMPGWRNFPLRARLRERYPSLPVRVHNDAVTVAVAEHWRGAGKGSDNVLGMVVSTGVGGGLILGGRLIDGASGNAGHIGHIVVDPGGMPCACGGRGCLEAIARGPALAAWAQAEGWRAEQDLASATARDLAADAARGHPIAVAAMRRAGRALGIGIASATHLCDLDVVAIGGGLAQAGPLLFNPIEATFRAHARMEFARHVRVVPAALGQTAGLVGAAALVFEGDSYWHAG</sequence>
<dbReference type="PANTHER" id="PTHR18964:SF169">
    <property type="entry name" value="N-ACETYLMANNOSAMINE KINASE"/>
    <property type="match status" value="1"/>
</dbReference>
<keyword evidence="3" id="KW-1185">Reference proteome</keyword>
<dbReference type="RefSeq" id="WP_123661755.1">
    <property type="nucleotide sequence ID" value="NZ_RJKE01000001.1"/>
</dbReference>
<keyword evidence="2" id="KW-0418">Kinase</keyword>
<dbReference type="PROSITE" id="PS01125">
    <property type="entry name" value="ROK"/>
    <property type="match status" value="1"/>
</dbReference>
<gene>
    <name evidence="2" type="ORF">EDD29_0262</name>
</gene>
<evidence type="ECO:0000313" key="2">
    <source>
        <dbReference type="EMBL" id="ROO82778.1"/>
    </source>
</evidence>
<dbReference type="PANTHER" id="PTHR18964">
    <property type="entry name" value="ROK (REPRESSOR, ORF, KINASE) FAMILY"/>
    <property type="match status" value="1"/>
</dbReference>
<evidence type="ECO:0000256" key="1">
    <source>
        <dbReference type="ARBA" id="ARBA00006479"/>
    </source>
</evidence>
<dbReference type="Pfam" id="PF00480">
    <property type="entry name" value="ROK"/>
    <property type="match status" value="1"/>
</dbReference>
<dbReference type="OrthoDB" id="8772678at2"/>
<evidence type="ECO:0000313" key="3">
    <source>
        <dbReference type="Proteomes" id="UP000272400"/>
    </source>
</evidence>
<protein>
    <submittedName>
        <fullName evidence="2">Glucokinase</fullName>
    </submittedName>
</protein>
<name>A0A3N1CPX8_9ACTN</name>
<dbReference type="InterPro" id="IPR049874">
    <property type="entry name" value="ROK_cs"/>
</dbReference>
<reference evidence="2 3" key="1">
    <citation type="submission" date="2018-11" db="EMBL/GenBank/DDBJ databases">
        <title>Sequencing the genomes of 1000 actinobacteria strains.</title>
        <authorList>
            <person name="Klenk H.-P."/>
        </authorList>
    </citation>
    <scope>NUCLEOTIDE SEQUENCE [LARGE SCALE GENOMIC DNA]</scope>
    <source>
        <strain evidence="2 3">DSM 44254</strain>
    </source>
</reference>
<dbReference type="Proteomes" id="UP000272400">
    <property type="component" value="Unassembled WGS sequence"/>
</dbReference>